<dbReference type="InterPro" id="IPR000560">
    <property type="entry name" value="His_Pase_clade-2"/>
</dbReference>
<evidence type="ECO:0000256" key="2">
    <source>
        <dbReference type="ARBA" id="ARBA00023180"/>
    </source>
</evidence>
<dbReference type="PANTHER" id="PTHR20963">
    <property type="entry name" value="MULTIPLE INOSITOL POLYPHOSPHATE PHOSPHATASE-RELATED"/>
    <property type="match status" value="1"/>
</dbReference>
<name>A0A0C3AT35_SERVB</name>
<dbReference type="InterPro" id="IPR016274">
    <property type="entry name" value="Histidine_acid_Pase_euk"/>
</dbReference>
<feature type="disulfide bond" evidence="3">
    <location>
        <begin position="425"/>
        <end position="433"/>
    </location>
</feature>
<evidence type="ECO:0000313" key="5">
    <source>
        <dbReference type="Proteomes" id="UP000054097"/>
    </source>
</evidence>
<gene>
    <name evidence="4" type="ORF">M408DRAFT_332472</name>
</gene>
<dbReference type="Proteomes" id="UP000054097">
    <property type="component" value="Unassembled WGS sequence"/>
</dbReference>
<reference evidence="5" key="2">
    <citation type="submission" date="2015-01" db="EMBL/GenBank/DDBJ databases">
        <title>Evolutionary Origins and Diversification of the Mycorrhizal Mutualists.</title>
        <authorList>
            <consortium name="DOE Joint Genome Institute"/>
            <consortium name="Mycorrhizal Genomics Consortium"/>
            <person name="Kohler A."/>
            <person name="Kuo A."/>
            <person name="Nagy L.G."/>
            <person name="Floudas D."/>
            <person name="Copeland A."/>
            <person name="Barry K.W."/>
            <person name="Cichocki N."/>
            <person name="Veneault-Fourrey C."/>
            <person name="LaButti K."/>
            <person name="Lindquist E.A."/>
            <person name="Lipzen A."/>
            <person name="Lundell T."/>
            <person name="Morin E."/>
            <person name="Murat C."/>
            <person name="Riley R."/>
            <person name="Ohm R."/>
            <person name="Sun H."/>
            <person name="Tunlid A."/>
            <person name="Henrissat B."/>
            <person name="Grigoriev I.V."/>
            <person name="Hibbett D.S."/>
            <person name="Martin F."/>
        </authorList>
    </citation>
    <scope>NUCLEOTIDE SEQUENCE [LARGE SCALE GENOMIC DNA]</scope>
    <source>
        <strain evidence="5">MAFF 305830</strain>
    </source>
</reference>
<dbReference type="InterPro" id="IPR029033">
    <property type="entry name" value="His_PPase_superfam"/>
</dbReference>
<dbReference type="PROSITE" id="PS00616">
    <property type="entry name" value="HIS_ACID_PHOSPHAT_1"/>
    <property type="match status" value="1"/>
</dbReference>
<accession>A0A0C3AT35</accession>
<keyword evidence="5" id="KW-1185">Reference proteome</keyword>
<keyword evidence="3" id="KW-1015">Disulfide bond</keyword>
<evidence type="ECO:0000256" key="3">
    <source>
        <dbReference type="PIRSR" id="PIRSR000894-2"/>
    </source>
</evidence>
<dbReference type="STRING" id="933852.A0A0C3AT35"/>
<dbReference type="InterPro" id="IPR033379">
    <property type="entry name" value="Acid_Pase_AS"/>
</dbReference>
<protein>
    <recommendedName>
        <fullName evidence="6">Phosphoglycerate mutase-like protein</fullName>
    </recommendedName>
</protein>
<dbReference type="EMBL" id="KN824341">
    <property type="protein sequence ID" value="KIM23174.1"/>
    <property type="molecule type" value="Genomic_DNA"/>
</dbReference>
<keyword evidence="1" id="KW-0378">Hydrolase</keyword>
<dbReference type="AlphaFoldDB" id="A0A0C3AT35"/>
<dbReference type="PANTHER" id="PTHR20963:SF42">
    <property type="entry name" value="PHOSPHOGLYCERATE MUTASE-LIKE PROTEIN"/>
    <property type="match status" value="1"/>
</dbReference>
<dbReference type="CDD" id="cd07061">
    <property type="entry name" value="HP_HAP_like"/>
    <property type="match status" value="1"/>
</dbReference>
<dbReference type="SUPFAM" id="SSF53254">
    <property type="entry name" value="Phosphoglycerate mutase-like"/>
    <property type="match status" value="1"/>
</dbReference>
<dbReference type="GO" id="GO:0003993">
    <property type="term" value="F:acid phosphatase activity"/>
    <property type="evidence" value="ECO:0007669"/>
    <property type="project" value="TreeGrafter"/>
</dbReference>
<dbReference type="OrthoDB" id="6509975at2759"/>
<feature type="disulfide bond" evidence="3">
    <location>
        <begin position="46"/>
        <end position="398"/>
    </location>
</feature>
<dbReference type="PIRSF" id="PIRSF000894">
    <property type="entry name" value="Acid_phosphatase"/>
    <property type="match status" value="1"/>
</dbReference>
<organism evidence="4 5">
    <name type="scientific">Serendipita vermifera MAFF 305830</name>
    <dbReference type="NCBI Taxonomy" id="933852"/>
    <lineage>
        <taxon>Eukaryota</taxon>
        <taxon>Fungi</taxon>
        <taxon>Dikarya</taxon>
        <taxon>Basidiomycota</taxon>
        <taxon>Agaricomycotina</taxon>
        <taxon>Agaricomycetes</taxon>
        <taxon>Sebacinales</taxon>
        <taxon>Serendipitaceae</taxon>
        <taxon>Serendipita</taxon>
    </lineage>
</organism>
<evidence type="ECO:0000313" key="4">
    <source>
        <dbReference type="EMBL" id="KIM23174.1"/>
    </source>
</evidence>
<sequence>MDGKKKHRKESFSIFKNWGNLTPFHSVPADSFGIKSETGPEVPDGCTLKGVHILHRHGARYPTGWPGYATPGMLASRFHRAASTGQGIKAHGPLAFLNTWTYKLGTEVLTPFGRQQLFDLGVSMRMKYGSLLEGFTDRLPVFRTESQDRMLASATNFALGFFGWPLDNKFLLSVTVEANGVNNTLAPYKTCPNDSNPLIGDRGTYYVKQWVSVYLVDAQQRIQSLLEGYELSMEDLYAMQMMCAYETVSLGYSSFCSLFTKDEWEGFEYALDLYFWYDSGFGSPVARALGSGYVLELLSRLTSTPISLHPEPPLTSTFSVNHTLDGNPTTFPLDQPLYVDATHEVVIVNIVTALNLTTISGLEEDGPPTPRKMKRGRKWRASRVAPFASNVQFQLLQCPAVDSDATQIRVILNDAVVSLTGISGCPEQKDGLCPVDKFVEAQQKLVEGSDWDWTCHGNWTVPEGDAWSTVTGDPPAKYDV</sequence>
<dbReference type="Gene3D" id="3.40.50.1240">
    <property type="entry name" value="Phosphoglycerate mutase-like"/>
    <property type="match status" value="1"/>
</dbReference>
<feature type="disulfide bond" evidence="3">
    <location>
        <begin position="243"/>
        <end position="256"/>
    </location>
</feature>
<dbReference type="Pfam" id="PF00328">
    <property type="entry name" value="His_Phos_2"/>
    <property type="match status" value="1"/>
</dbReference>
<keyword evidence="2" id="KW-0325">Glycoprotein</keyword>
<proteinExistence type="predicted"/>
<dbReference type="HOGENOM" id="CLU_020880_2_2_1"/>
<evidence type="ECO:0008006" key="6">
    <source>
        <dbReference type="Google" id="ProtNLM"/>
    </source>
</evidence>
<evidence type="ECO:0000256" key="1">
    <source>
        <dbReference type="ARBA" id="ARBA00022801"/>
    </source>
</evidence>
<reference evidence="4 5" key="1">
    <citation type="submission" date="2014-04" db="EMBL/GenBank/DDBJ databases">
        <authorList>
            <consortium name="DOE Joint Genome Institute"/>
            <person name="Kuo A."/>
            <person name="Zuccaro A."/>
            <person name="Kohler A."/>
            <person name="Nagy L.G."/>
            <person name="Floudas D."/>
            <person name="Copeland A."/>
            <person name="Barry K.W."/>
            <person name="Cichocki N."/>
            <person name="Veneault-Fourrey C."/>
            <person name="LaButti K."/>
            <person name="Lindquist E.A."/>
            <person name="Lipzen A."/>
            <person name="Lundell T."/>
            <person name="Morin E."/>
            <person name="Murat C."/>
            <person name="Sun H."/>
            <person name="Tunlid A."/>
            <person name="Henrissat B."/>
            <person name="Grigoriev I.V."/>
            <person name="Hibbett D.S."/>
            <person name="Martin F."/>
            <person name="Nordberg H.P."/>
            <person name="Cantor M.N."/>
            <person name="Hua S.X."/>
        </authorList>
    </citation>
    <scope>NUCLEOTIDE SEQUENCE [LARGE SCALE GENOMIC DNA]</scope>
    <source>
        <strain evidence="4 5">MAFF 305830</strain>
    </source>
</reference>